<dbReference type="GO" id="GO:0016020">
    <property type="term" value="C:membrane"/>
    <property type="evidence" value="ECO:0007669"/>
    <property type="project" value="InterPro"/>
</dbReference>
<evidence type="ECO:0000313" key="8">
    <source>
        <dbReference type="EMBL" id="RCH44258.1"/>
    </source>
</evidence>
<comment type="caution">
    <text evidence="8">The sequence shown here is derived from an EMBL/GenBank/DDBJ whole genome shotgun (WGS) entry which is preliminary data.</text>
</comment>
<dbReference type="Gene3D" id="2.40.30.170">
    <property type="match status" value="1"/>
</dbReference>
<evidence type="ECO:0000256" key="6">
    <source>
        <dbReference type="SAM" id="SignalP"/>
    </source>
</evidence>
<dbReference type="Proteomes" id="UP000253208">
    <property type="component" value="Unassembled WGS sequence"/>
</dbReference>
<dbReference type="NCBIfam" id="TIGR01730">
    <property type="entry name" value="RND_mfp"/>
    <property type="match status" value="1"/>
</dbReference>
<feature type="signal peptide" evidence="6">
    <location>
        <begin position="1"/>
        <end position="23"/>
    </location>
</feature>
<dbReference type="InterPro" id="IPR049813">
    <property type="entry name" value="Elp-1-like_TD"/>
</dbReference>
<dbReference type="RefSeq" id="WP_114002078.1">
    <property type="nucleotide sequence ID" value="NZ_PSQG01000009.1"/>
</dbReference>
<sequence length="595" mass="63312">MKKGKKIVIGVAAVAVVAGGIYAASGAGRGGSQIPQVAVTKAETGDVEEIVDATGTVVSDEQKTFYSPVNAQIKRVSFAEGDTVSKGTKLIEFEVKNLERDNQKAELNVQSGQYDYKNSINKSNEARQKQDSAKVKVSSLEQQVREQQNYLASLRSQLASVQAQAAADAQAQAQAETQAKAEAQAARDAETQRAYSEALTTYQNETLPQYQQELGQLNSDYVTAQNAYNQADTRYQMAFAQWQADQSDENAQALDEAEAARSQAEITCQEAKEAYEDKKASQPKMPEYSDYSSSAAGDFVTDGASEETPGLTDHASADASSAGSTVDTSAIENAIEQATSDLADLQSDLASQKSIAEADSASLTEEEKEKMRVSNNLTELDAKSAKDLVEEGKKGISADFNGVISKSAVQQGAAATQGMELFTLQNTDKVSVDINVSKYDYDKVKEGQNADITIGDRKYTGKVTKISHIATTNEKGSTLISATVSIDKPDKDIFLGVDAKVKIYAEKAEDVVTLPAGVVNIGKDGSFCYVLKDGVITKQDITTGISSEDSVEITDGIKAGDEVIEDLGSLEEGMKAEAAAADSDSAAETGETADE</sequence>
<accession>A0A367G171</accession>
<evidence type="ECO:0000256" key="3">
    <source>
        <dbReference type="ARBA" id="ARBA00023054"/>
    </source>
</evidence>
<feature type="region of interest" description="Disordered" evidence="5">
    <location>
        <begin position="574"/>
        <end position="595"/>
    </location>
</feature>
<keyword evidence="3 4" id="KW-0175">Coiled coil</keyword>
<dbReference type="Gene3D" id="1.10.287.470">
    <property type="entry name" value="Helix hairpin bin"/>
    <property type="match status" value="1"/>
</dbReference>
<feature type="chain" id="PRO_5016942176" evidence="6">
    <location>
        <begin position="24"/>
        <end position="595"/>
    </location>
</feature>
<dbReference type="Gene3D" id="2.40.50.100">
    <property type="match status" value="1"/>
</dbReference>
<evidence type="ECO:0000313" key="9">
    <source>
        <dbReference type="Proteomes" id="UP000253208"/>
    </source>
</evidence>
<feature type="domain" description="Multidrug resistance protein MdtA-like C-terminal permuted SH3" evidence="7">
    <location>
        <begin position="510"/>
        <end position="564"/>
    </location>
</feature>
<dbReference type="Pfam" id="PF25967">
    <property type="entry name" value="RND-MFP_C"/>
    <property type="match status" value="1"/>
</dbReference>
<feature type="coiled-coil region" evidence="4">
    <location>
        <begin position="88"/>
        <end position="186"/>
    </location>
</feature>
<evidence type="ECO:0000256" key="2">
    <source>
        <dbReference type="ARBA" id="ARBA00009477"/>
    </source>
</evidence>
<feature type="coiled-coil region" evidence="4">
    <location>
        <begin position="328"/>
        <end position="383"/>
    </location>
</feature>
<gene>
    <name evidence="8" type="ORF">C4886_08080</name>
</gene>
<dbReference type="EMBL" id="PSQG01000009">
    <property type="protein sequence ID" value="RCH44258.1"/>
    <property type="molecule type" value="Genomic_DNA"/>
</dbReference>
<evidence type="ECO:0000256" key="1">
    <source>
        <dbReference type="ARBA" id="ARBA00004196"/>
    </source>
</evidence>
<proteinExistence type="inferred from homology"/>
<evidence type="ECO:0000259" key="7">
    <source>
        <dbReference type="Pfam" id="PF25967"/>
    </source>
</evidence>
<dbReference type="AlphaFoldDB" id="A0A367G171"/>
<dbReference type="InterPro" id="IPR058627">
    <property type="entry name" value="MdtA-like_C"/>
</dbReference>
<dbReference type="GO" id="GO:0030313">
    <property type="term" value="C:cell envelope"/>
    <property type="evidence" value="ECO:0007669"/>
    <property type="project" value="UniProtKB-SubCell"/>
</dbReference>
<dbReference type="PANTHER" id="PTHR32347:SF14">
    <property type="entry name" value="EFFLUX SYSTEM COMPONENT YKNX-RELATED"/>
    <property type="match status" value="1"/>
</dbReference>
<comment type="similarity">
    <text evidence="2">Belongs to the membrane fusion protein (MFP) (TC 8.A.1) family.</text>
</comment>
<dbReference type="SUPFAM" id="SSF111369">
    <property type="entry name" value="HlyD-like secretion proteins"/>
    <property type="match status" value="1"/>
</dbReference>
<feature type="region of interest" description="Disordered" evidence="5">
    <location>
        <begin position="273"/>
        <end position="325"/>
    </location>
</feature>
<dbReference type="CDD" id="cd21931">
    <property type="entry name" value="TD_EMAP-like"/>
    <property type="match status" value="1"/>
</dbReference>
<evidence type="ECO:0000256" key="5">
    <source>
        <dbReference type="SAM" id="MobiDB-lite"/>
    </source>
</evidence>
<dbReference type="InterPro" id="IPR050465">
    <property type="entry name" value="UPF0194_transport"/>
</dbReference>
<organism evidence="8 9">
    <name type="scientific">Blautia obeum</name>
    <dbReference type="NCBI Taxonomy" id="40520"/>
    <lineage>
        <taxon>Bacteria</taxon>
        <taxon>Bacillati</taxon>
        <taxon>Bacillota</taxon>
        <taxon>Clostridia</taxon>
        <taxon>Lachnospirales</taxon>
        <taxon>Lachnospiraceae</taxon>
        <taxon>Blautia</taxon>
    </lineage>
</organism>
<dbReference type="GO" id="GO:0022857">
    <property type="term" value="F:transmembrane transporter activity"/>
    <property type="evidence" value="ECO:0007669"/>
    <property type="project" value="InterPro"/>
</dbReference>
<evidence type="ECO:0000256" key="4">
    <source>
        <dbReference type="SAM" id="Coils"/>
    </source>
</evidence>
<protein>
    <submittedName>
        <fullName evidence="8">Efflux transporter periplasmic adaptor subunit</fullName>
    </submittedName>
</protein>
<comment type="subcellular location">
    <subcellularLocation>
        <location evidence="1">Cell envelope</location>
    </subcellularLocation>
</comment>
<keyword evidence="6" id="KW-0732">Signal</keyword>
<dbReference type="InterPro" id="IPR006143">
    <property type="entry name" value="RND_pump_MFP"/>
</dbReference>
<name>A0A367G171_9FIRM</name>
<feature type="compositionally biased region" description="Low complexity" evidence="5">
    <location>
        <begin position="576"/>
        <end position="588"/>
    </location>
</feature>
<dbReference type="Gene3D" id="2.40.420.20">
    <property type="match status" value="1"/>
</dbReference>
<reference evidence="8 9" key="1">
    <citation type="submission" date="2018-02" db="EMBL/GenBank/DDBJ databases">
        <title>Complete genome sequencing of Faecalibacterium prausnitzii strains isolated from the human gut.</title>
        <authorList>
            <person name="Fitzgerald B.C."/>
            <person name="Shkoporov A.N."/>
            <person name="Ross P.R."/>
            <person name="Hill C."/>
        </authorList>
    </citation>
    <scope>NUCLEOTIDE SEQUENCE [LARGE SCALE GENOMIC DNA]</scope>
    <source>
        <strain evidence="8 9">APC942/31-1</strain>
    </source>
</reference>
<feature type="compositionally biased region" description="Low complexity" evidence="5">
    <location>
        <begin position="312"/>
        <end position="325"/>
    </location>
</feature>
<dbReference type="PANTHER" id="PTHR32347">
    <property type="entry name" value="EFFLUX SYSTEM COMPONENT YKNX-RELATED"/>
    <property type="match status" value="1"/>
</dbReference>